<organism evidence="6 7">
    <name type="scientific">Brachybacterium rhamnosum</name>
    <dbReference type="NCBI Taxonomy" id="173361"/>
    <lineage>
        <taxon>Bacteria</taxon>
        <taxon>Bacillati</taxon>
        <taxon>Actinomycetota</taxon>
        <taxon>Actinomycetes</taxon>
        <taxon>Micrococcales</taxon>
        <taxon>Dermabacteraceae</taxon>
        <taxon>Brachybacterium</taxon>
    </lineage>
</organism>
<proteinExistence type="inferred from homology"/>
<dbReference type="CDD" id="cd05007">
    <property type="entry name" value="SIS_Etherase"/>
    <property type="match status" value="1"/>
</dbReference>
<comment type="miscellaneous">
    <text evidence="3">A lyase-type mechanism (elimination/hydration) is suggested for the cleavage of the lactyl ether bond of MurNAc 6-phosphate, with the formation of an alpha,beta-unsaturated aldehyde intermediate with (E)-stereochemistry, followed by the syn addition of water to give product.</text>
</comment>
<keyword evidence="7" id="KW-1185">Reference proteome</keyword>
<gene>
    <name evidence="3" type="primary">murQ</name>
    <name evidence="6" type="ORF">ACFSDA_01870</name>
</gene>
<dbReference type="PANTHER" id="PTHR10088:SF4">
    <property type="entry name" value="GLUCOKINASE REGULATORY PROTEIN"/>
    <property type="match status" value="1"/>
</dbReference>
<dbReference type="PROSITE" id="PS01272">
    <property type="entry name" value="GCKR"/>
    <property type="match status" value="1"/>
</dbReference>
<protein>
    <recommendedName>
        <fullName evidence="3">N-acetylmuramic acid 6-phosphate etherase</fullName>
        <shortName evidence="3">MurNAc-6-P etherase</shortName>
        <ecNumber evidence="3">4.2.1.126</ecNumber>
    </recommendedName>
    <alternativeName>
        <fullName evidence="3">N-acetylmuramic acid 6-phosphate hydrolase</fullName>
    </alternativeName>
    <alternativeName>
        <fullName evidence="3">N-acetylmuramic acid 6-phosphate lyase</fullName>
    </alternativeName>
</protein>
<comment type="function">
    <text evidence="3">Specifically catalyzes the cleavage of the D-lactyl ether substituent of MurNAc 6-phosphate, producing GlcNAc 6-phosphate and D-lactate.</text>
</comment>
<name>A0ABW4PUG3_9MICO</name>
<feature type="region of interest" description="Disordered" evidence="4">
    <location>
        <begin position="1"/>
        <end position="24"/>
    </location>
</feature>
<evidence type="ECO:0000256" key="2">
    <source>
        <dbReference type="ARBA" id="ARBA00023277"/>
    </source>
</evidence>
<feature type="active site" description="Proton donor" evidence="3">
    <location>
        <position position="89"/>
    </location>
</feature>
<sequence>MSSWQSLLDLASPTEERNPATEDLDTLPAAELTARILEADAAVITAVQSLSAPLAALVEDCVAAIAAGGTVHYVGAGTSGRLAVLDAAELPPTFNVGPDHFTAHLAGGPRAMVVAGEGAEDSAEDGAALVREQCGPRDVVIGLAASGRTPYVGGALTAAREKGLVTALIAANPQAPLADLADHALLADVGPEVVTGSTRMKAGTAQKLLLNALSTATMVRLGKTYSNLMIDMRASNQKLRARSVRMLVQASGAAPEHAAEVLEEAEGSIRVALVALLAGAEVPAARDAAAARPPDPSRAGDPAGIRAAVALLTEARR</sequence>
<dbReference type="InterPro" id="IPR040190">
    <property type="entry name" value="MURQ/GCKR"/>
</dbReference>
<evidence type="ECO:0000313" key="7">
    <source>
        <dbReference type="Proteomes" id="UP001597280"/>
    </source>
</evidence>
<evidence type="ECO:0000256" key="4">
    <source>
        <dbReference type="SAM" id="MobiDB-lite"/>
    </source>
</evidence>
<dbReference type="InterPro" id="IPR001347">
    <property type="entry name" value="SIS_dom"/>
</dbReference>
<dbReference type="Pfam" id="PF22645">
    <property type="entry name" value="GKRP_SIS_N"/>
    <property type="match status" value="1"/>
</dbReference>
<dbReference type="NCBIfam" id="NF003915">
    <property type="entry name" value="PRK05441.1"/>
    <property type="match status" value="1"/>
</dbReference>
<dbReference type="EC" id="4.2.1.126" evidence="3"/>
<dbReference type="HAMAP" id="MF_00068">
    <property type="entry name" value="MurQ"/>
    <property type="match status" value="1"/>
</dbReference>
<accession>A0ABW4PUG3</accession>
<evidence type="ECO:0000256" key="1">
    <source>
        <dbReference type="ARBA" id="ARBA00023239"/>
    </source>
</evidence>
<comment type="pathway">
    <text evidence="3">Amino-sugar metabolism; N-acetylmuramate degradation.</text>
</comment>
<dbReference type="RefSeq" id="WP_137771321.1">
    <property type="nucleotide sequence ID" value="NZ_BAAAIS010000001.1"/>
</dbReference>
<evidence type="ECO:0000256" key="3">
    <source>
        <dbReference type="HAMAP-Rule" id="MF_00068"/>
    </source>
</evidence>
<dbReference type="SUPFAM" id="SSF53697">
    <property type="entry name" value="SIS domain"/>
    <property type="match status" value="1"/>
</dbReference>
<feature type="active site" evidence="3">
    <location>
        <position position="120"/>
    </location>
</feature>
<dbReference type="Gene3D" id="3.40.50.10490">
    <property type="entry name" value="Glucose-6-phosphate isomerase like protein, domain 1"/>
    <property type="match status" value="1"/>
</dbReference>
<keyword evidence="2 3" id="KW-0119">Carbohydrate metabolism</keyword>
<comment type="subunit">
    <text evidence="3">Homodimer.</text>
</comment>
<feature type="domain" description="SIS" evidence="5">
    <location>
        <begin position="61"/>
        <end position="223"/>
    </location>
</feature>
<comment type="catalytic activity">
    <reaction evidence="3">
        <text>N-acetyl-D-muramate 6-phosphate + H2O = N-acetyl-D-glucosamine 6-phosphate + (R)-lactate</text>
        <dbReference type="Rhea" id="RHEA:26410"/>
        <dbReference type="ChEBI" id="CHEBI:15377"/>
        <dbReference type="ChEBI" id="CHEBI:16004"/>
        <dbReference type="ChEBI" id="CHEBI:57513"/>
        <dbReference type="ChEBI" id="CHEBI:58722"/>
        <dbReference type="EC" id="4.2.1.126"/>
    </reaction>
</comment>
<evidence type="ECO:0000259" key="5">
    <source>
        <dbReference type="PROSITE" id="PS51464"/>
    </source>
</evidence>
<dbReference type="InterPro" id="IPR005488">
    <property type="entry name" value="Etherase_MurQ"/>
</dbReference>
<dbReference type="EMBL" id="JBHUFL010000001">
    <property type="protein sequence ID" value="MFD1833812.1"/>
    <property type="molecule type" value="Genomic_DNA"/>
</dbReference>
<dbReference type="Gene3D" id="1.10.8.1080">
    <property type="match status" value="1"/>
</dbReference>
<comment type="caution">
    <text evidence="6">The sequence shown here is derived from an EMBL/GenBank/DDBJ whole genome shotgun (WGS) entry which is preliminary data.</text>
</comment>
<dbReference type="NCBIfam" id="NF009222">
    <property type="entry name" value="PRK12570.1"/>
    <property type="match status" value="1"/>
</dbReference>
<dbReference type="InterPro" id="IPR046348">
    <property type="entry name" value="SIS_dom_sf"/>
</dbReference>
<comment type="similarity">
    <text evidence="3">Belongs to the GCKR-like family. MurNAc-6-P etherase subfamily.</text>
</comment>
<keyword evidence="1 3" id="KW-0456">Lyase</keyword>
<dbReference type="InterPro" id="IPR005486">
    <property type="entry name" value="Glucokinase_regulatory_CS"/>
</dbReference>
<evidence type="ECO:0000313" key="6">
    <source>
        <dbReference type="EMBL" id="MFD1833812.1"/>
    </source>
</evidence>
<dbReference type="PANTHER" id="PTHR10088">
    <property type="entry name" value="GLUCOKINASE REGULATORY PROTEIN"/>
    <property type="match status" value="1"/>
</dbReference>
<dbReference type="Proteomes" id="UP001597280">
    <property type="component" value="Unassembled WGS sequence"/>
</dbReference>
<reference evidence="7" key="1">
    <citation type="journal article" date="2019" name="Int. J. Syst. Evol. Microbiol.">
        <title>The Global Catalogue of Microorganisms (GCM) 10K type strain sequencing project: providing services to taxonomists for standard genome sequencing and annotation.</title>
        <authorList>
            <consortium name="The Broad Institute Genomics Platform"/>
            <consortium name="The Broad Institute Genome Sequencing Center for Infectious Disease"/>
            <person name="Wu L."/>
            <person name="Ma J."/>
        </authorList>
    </citation>
    <scope>NUCLEOTIDE SEQUENCE [LARGE SCALE GENOMIC DNA]</scope>
    <source>
        <strain evidence="7">JCM 11650</strain>
    </source>
</reference>
<dbReference type="PROSITE" id="PS51464">
    <property type="entry name" value="SIS"/>
    <property type="match status" value="1"/>
</dbReference>